<protein>
    <recommendedName>
        <fullName evidence="4">Alginate export domain-containing protein</fullName>
    </recommendedName>
</protein>
<gene>
    <name evidence="2" type="ORF">OPDIPICF_01506</name>
    <name evidence="1" type="ORF">OPDIPICF_03975</name>
</gene>
<evidence type="ECO:0008006" key="4">
    <source>
        <dbReference type="Google" id="ProtNLM"/>
    </source>
</evidence>
<dbReference type="EMBL" id="CACSIO010000012">
    <property type="protein sequence ID" value="CAA0109818.1"/>
    <property type="molecule type" value="Genomic_DNA"/>
</dbReference>
<evidence type="ECO:0000313" key="1">
    <source>
        <dbReference type="EMBL" id="CAA0094498.1"/>
    </source>
</evidence>
<organism evidence="2 3">
    <name type="scientific">BD1-7 clade bacterium</name>
    <dbReference type="NCBI Taxonomy" id="2029982"/>
    <lineage>
        <taxon>Bacteria</taxon>
        <taxon>Pseudomonadati</taxon>
        <taxon>Pseudomonadota</taxon>
        <taxon>Gammaproteobacteria</taxon>
        <taxon>Cellvibrionales</taxon>
        <taxon>Spongiibacteraceae</taxon>
        <taxon>BD1-7 clade</taxon>
    </lineage>
</organism>
<evidence type="ECO:0000313" key="2">
    <source>
        <dbReference type="EMBL" id="CAA0109818.1"/>
    </source>
</evidence>
<keyword evidence="3" id="KW-1185">Reference proteome</keyword>
<dbReference type="AlphaFoldDB" id="A0A5S9PYN0"/>
<dbReference type="EMBL" id="CACSIO010000003">
    <property type="protein sequence ID" value="CAA0094498.1"/>
    <property type="molecule type" value="Genomic_DNA"/>
</dbReference>
<sequence>MHRVNCTLKSTVYNLNHQVNHNNRSAIIRSPVISEMETPASDLTELGKDAMKRLSTRLNIFRKPTALIILCVISAMSQAVAPQEEQMDRSGDLAYRPIFSVDLAGISVANNLFGRDRQRRGEHATSWYESVVNFGGAGFWDLDKSAVWAEVSVLGISSGGYDASISNPDSKYVNRLELHEAVVGWQSGNMFDMGYNAVNLAIGRQNYRVGRSFLIAKGGADGGKRGSLWIGPHSSWYNSATADIDINKNASVNVFYLSRDDLPYSDTHLAGINTDLKFGDNWLFGAIIVDVFASDDKDRRNTFDASVRATYNADNNPGWGMDTQYVWQHRGALNLQKNAWFTEGSWNFGGPFSPRLSYRYASFDNDYDPLFYSSTTWGTWYQGEYLGQYILTNTNLASHQAKLVMAPSKEWTLSVLYYYFLANTANGGQLTDSFEPVTDPAFAQEYNLIADWRPTDTMKLSFVGAITAPLEGATQWTGGSKTVEYFLLIFSYDF</sequence>
<reference evidence="2 3" key="1">
    <citation type="submission" date="2019-11" db="EMBL/GenBank/DDBJ databases">
        <authorList>
            <person name="Holert J."/>
        </authorList>
    </citation>
    <scope>NUCLEOTIDE SEQUENCE [LARGE SCALE GENOMIC DNA]</scope>
    <source>
        <strain evidence="2">SB11_3</strain>
    </source>
</reference>
<evidence type="ECO:0000313" key="3">
    <source>
        <dbReference type="Proteomes" id="UP000441399"/>
    </source>
</evidence>
<accession>A0A5S9PYN0</accession>
<proteinExistence type="predicted"/>
<name>A0A5S9PYN0_9GAMM</name>
<dbReference type="Proteomes" id="UP000441399">
    <property type="component" value="Unassembled WGS sequence"/>
</dbReference>